<dbReference type="SMART" id="SM01340">
    <property type="entry name" value="DNA_mis_repair"/>
    <property type="match status" value="1"/>
</dbReference>
<keyword evidence="3 4" id="KW-0234">DNA repair</keyword>
<gene>
    <name evidence="4" type="primary">mutL</name>
    <name evidence="7" type="ORF">SAMN04487944_101176</name>
</gene>
<dbReference type="PROSITE" id="PS00058">
    <property type="entry name" value="DNA_MISMATCH_REPAIR_1"/>
    <property type="match status" value="1"/>
</dbReference>
<reference evidence="7 8" key="1">
    <citation type="submission" date="2016-10" db="EMBL/GenBank/DDBJ databases">
        <authorList>
            <person name="de Groot N.N."/>
        </authorList>
    </citation>
    <scope>NUCLEOTIDE SEQUENCE [LARGE SCALE GENOMIC DNA]</scope>
    <source>
        <strain evidence="7 8">CGMCC 1.7727</strain>
    </source>
</reference>
<evidence type="ECO:0000259" key="6">
    <source>
        <dbReference type="SMART" id="SM01340"/>
    </source>
</evidence>
<evidence type="ECO:0000256" key="4">
    <source>
        <dbReference type="HAMAP-Rule" id="MF_00149"/>
    </source>
</evidence>
<dbReference type="OrthoDB" id="9763467at2"/>
<proteinExistence type="inferred from homology"/>
<feature type="domain" description="MutL C-terminal dimerisation" evidence="5">
    <location>
        <begin position="428"/>
        <end position="570"/>
    </location>
</feature>
<comment type="similarity">
    <text evidence="1 4">Belongs to the DNA mismatch repair MutL/HexB family.</text>
</comment>
<dbReference type="Gene3D" id="3.30.565.10">
    <property type="entry name" value="Histidine kinase-like ATPase, C-terminal domain"/>
    <property type="match status" value="1"/>
</dbReference>
<dbReference type="SUPFAM" id="SSF54211">
    <property type="entry name" value="Ribosomal protein S5 domain 2-like"/>
    <property type="match status" value="1"/>
</dbReference>
<evidence type="ECO:0000256" key="3">
    <source>
        <dbReference type="ARBA" id="ARBA00023204"/>
    </source>
</evidence>
<dbReference type="Gene3D" id="3.30.230.10">
    <property type="match status" value="1"/>
</dbReference>
<dbReference type="InterPro" id="IPR042121">
    <property type="entry name" value="MutL_C_regsub"/>
</dbReference>
<dbReference type="CDD" id="cd16926">
    <property type="entry name" value="HATPase_MutL-MLH-PMS-like"/>
    <property type="match status" value="1"/>
</dbReference>
<dbReference type="InterPro" id="IPR038973">
    <property type="entry name" value="MutL/Mlh/Pms-like"/>
</dbReference>
<dbReference type="NCBIfam" id="NF000950">
    <property type="entry name" value="PRK00095.1-3"/>
    <property type="match status" value="1"/>
</dbReference>
<dbReference type="STRING" id="531814.SAMN04487944_101176"/>
<dbReference type="InterPro" id="IPR036890">
    <property type="entry name" value="HATPase_C_sf"/>
</dbReference>
<dbReference type="PANTHER" id="PTHR10073">
    <property type="entry name" value="DNA MISMATCH REPAIR PROTEIN MLH, PMS, MUTL"/>
    <property type="match status" value="1"/>
</dbReference>
<evidence type="ECO:0000256" key="2">
    <source>
        <dbReference type="ARBA" id="ARBA00022763"/>
    </source>
</evidence>
<keyword evidence="2 4" id="KW-0227">DNA damage</keyword>
<dbReference type="GO" id="GO:0140664">
    <property type="term" value="F:ATP-dependent DNA damage sensor activity"/>
    <property type="evidence" value="ECO:0007669"/>
    <property type="project" value="InterPro"/>
</dbReference>
<organism evidence="7 8">
    <name type="scientific">Gracilibacillus ureilyticus</name>
    <dbReference type="NCBI Taxonomy" id="531814"/>
    <lineage>
        <taxon>Bacteria</taxon>
        <taxon>Bacillati</taxon>
        <taxon>Bacillota</taxon>
        <taxon>Bacilli</taxon>
        <taxon>Bacillales</taxon>
        <taxon>Bacillaceae</taxon>
        <taxon>Gracilibacillus</taxon>
    </lineage>
</organism>
<dbReference type="SUPFAM" id="SSF55874">
    <property type="entry name" value="ATPase domain of HSP90 chaperone/DNA topoisomerase II/histidine kinase"/>
    <property type="match status" value="1"/>
</dbReference>
<sequence length="614" mass="69862">MNIIELPDYLANKIAAGEVVERPASVVKELVENSVDAKSDWIKVEIEEAGLQSIKITDNGSGIPHSECKKAFLRHATSKIKNESDLFHVRTLGFRGEALASIAAVSRLRIQTSTGEEAGTVLEFEGGHLQSESRSDARKGTEIHVQDIFFNTPARLKYLKTVHTELGHITDIINRISLSHPKIRFELIHNGRKIFQTTGKGDLRQIAAAIYGMSVAKKMIPVSAQTTDYSIHGFIAKPEINRSSRNYITTVVNGRIIRNLGLARAIADGYHTLLPIGRQPIVILNIEMDPILIDVNVHPTKLEVRFSKEKELFSAIEQMIKKAFHKETLIPSGSQPKVEKQKSAQHSFNFEQTTWEPTAEKNAVEDTNKKENRFYEQDIVLANVNEVNEPTGEGAVNSMNTVEALSNSEEINIPEHTLEKERIPILYPIGQHHGTYIIAQNEEGLYIIDQHAAQERIKYEYFKEKIGDVDSILQDLLVPITFEFTSQEALIISQYEDELKKVGLFFENFGQNAYIVRTHPAWFPKGDEEEIIRIMVDQLIREQKINIHKLREDAAILMSCKKSIKANHYLNNNDMERLLDDLRKCEEPFTCPHGRPVIIQFTKYEMEKMFKRIM</sequence>
<dbReference type="RefSeq" id="WP_089738045.1">
    <property type="nucleotide sequence ID" value="NZ_FOGL01000001.1"/>
</dbReference>
<dbReference type="InterPro" id="IPR014721">
    <property type="entry name" value="Ribsml_uS5_D2-typ_fold_subgr"/>
</dbReference>
<dbReference type="AlphaFoldDB" id="A0A1H9LBG7"/>
<dbReference type="SUPFAM" id="SSF118116">
    <property type="entry name" value="DNA mismatch repair protein MutL"/>
    <property type="match status" value="1"/>
</dbReference>
<dbReference type="GO" id="GO:0005524">
    <property type="term" value="F:ATP binding"/>
    <property type="evidence" value="ECO:0007669"/>
    <property type="project" value="InterPro"/>
</dbReference>
<dbReference type="GO" id="GO:0006298">
    <property type="term" value="P:mismatch repair"/>
    <property type="evidence" value="ECO:0007669"/>
    <property type="project" value="UniProtKB-UniRule"/>
</dbReference>
<dbReference type="InterPro" id="IPR020667">
    <property type="entry name" value="DNA_mismatch_repair_MutL"/>
</dbReference>
<dbReference type="Gene3D" id="3.30.1370.100">
    <property type="entry name" value="MutL, C-terminal domain, regulatory subdomain"/>
    <property type="match status" value="1"/>
</dbReference>
<dbReference type="InterPro" id="IPR014790">
    <property type="entry name" value="MutL_C"/>
</dbReference>
<dbReference type="FunFam" id="3.30.1370.100:FF:000004">
    <property type="entry name" value="DNA mismatch repair endonuclease MutL"/>
    <property type="match status" value="1"/>
</dbReference>
<dbReference type="CDD" id="cd00782">
    <property type="entry name" value="MutL_Trans"/>
    <property type="match status" value="1"/>
</dbReference>
<evidence type="ECO:0000256" key="1">
    <source>
        <dbReference type="ARBA" id="ARBA00006082"/>
    </source>
</evidence>
<dbReference type="InterPro" id="IPR037198">
    <property type="entry name" value="MutL_C_sf"/>
</dbReference>
<evidence type="ECO:0000313" key="8">
    <source>
        <dbReference type="Proteomes" id="UP000199687"/>
    </source>
</evidence>
<dbReference type="FunFam" id="3.30.565.10:FF:000003">
    <property type="entry name" value="DNA mismatch repair endonuclease MutL"/>
    <property type="match status" value="1"/>
</dbReference>
<evidence type="ECO:0000259" key="5">
    <source>
        <dbReference type="SMART" id="SM00853"/>
    </source>
</evidence>
<dbReference type="Pfam" id="PF13589">
    <property type="entry name" value="HATPase_c_3"/>
    <property type="match status" value="1"/>
</dbReference>
<dbReference type="NCBIfam" id="TIGR00585">
    <property type="entry name" value="mutl"/>
    <property type="match status" value="1"/>
</dbReference>
<name>A0A1H9LBG7_9BACI</name>
<dbReference type="InterPro" id="IPR042120">
    <property type="entry name" value="MutL_C_dimsub"/>
</dbReference>
<comment type="function">
    <text evidence="4">This protein is involved in the repair of mismatches in DNA. It is required for dam-dependent methyl-directed DNA mismatch repair. May act as a 'molecular matchmaker', a protein that promotes the formation of a stable complex between two or more DNA-binding proteins in an ATP-dependent manner without itself being part of a final effector complex.</text>
</comment>
<dbReference type="GO" id="GO:0016887">
    <property type="term" value="F:ATP hydrolysis activity"/>
    <property type="evidence" value="ECO:0007669"/>
    <property type="project" value="InterPro"/>
</dbReference>
<dbReference type="InterPro" id="IPR020568">
    <property type="entry name" value="Ribosomal_Su5_D2-typ_SF"/>
</dbReference>
<accession>A0A1H9LBG7</accession>
<dbReference type="HAMAP" id="MF_00149">
    <property type="entry name" value="DNA_mis_repair"/>
    <property type="match status" value="1"/>
</dbReference>
<evidence type="ECO:0000313" key="7">
    <source>
        <dbReference type="EMBL" id="SER08569.1"/>
    </source>
</evidence>
<dbReference type="GO" id="GO:0030983">
    <property type="term" value="F:mismatched DNA binding"/>
    <property type="evidence" value="ECO:0007669"/>
    <property type="project" value="InterPro"/>
</dbReference>
<dbReference type="PANTHER" id="PTHR10073:SF12">
    <property type="entry name" value="DNA MISMATCH REPAIR PROTEIN MLH1"/>
    <property type="match status" value="1"/>
</dbReference>
<dbReference type="Pfam" id="PF01119">
    <property type="entry name" value="DNA_mis_repair"/>
    <property type="match status" value="1"/>
</dbReference>
<dbReference type="InterPro" id="IPR014762">
    <property type="entry name" value="DNA_mismatch_repair_CS"/>
</dbReference>
<dbReference type="Proteomes" id="UP000199687">
    <property type="component" value="Unassembled WGS sequence"/>
</dbReference>
<keyword evidence="8" id="KW-1185">Reference proteome</keyword>
<dbReference type="SMART" id="SM00853">
    <property type="entry name" value="MutL_C"/>
    <property type="match status" value="1"/>
</dbReference>
<dbReference type="InterPro" id="IPR013507">
    <property type="entry name" value="DNA_mismatch_S5_2-like"/>
</dbReference>
<feature type="domain" description="DNA mismatch repair protein S5" evidence="6">
    <location>
        <begin position="207"/>
        <end position="325"/>
    </location>
</feature>
<dbReference type="EMBL" id="FOGL01000001">
    <property type="protein sequence ID" value="SER08569.1"/>
    <property type="molecule type" value="Genomic_DNA"/>
</dbReference>
<dbReference type="Pfam" id="PF08676">
    <property type="entry name" value="MutL_C"/>
    <property type="match status" value="1"/>
</dbReference>
<protein>
    <recommendedName>
        <fullName evidence="4">DNA mismatch repair protein MutL</fullName>
    </recommendedName>
</protein>
<dbReference type="GO" id="GO:0032300">
    <property type="term" value="C:mismatch repair complex"/>
    <property type="evidence" value="ECO:0007669"/>
    <property type="project" value="InterPro"/>
</dbReference>
<dbReference type="Gene3D" id="3.30.1540.20">
    <property type="entry name" value="MutL, C-terminal domain, dimerisation subdomain"/>
    <property type="match status" value="1"/>
</dbReference>
<dbReference type="InterPro" id="IPR002099">
    <property type="entry name" value="MutL/Mlh/PMS"/>
</dbReference>